<dbReference type="Proteomes" id="UP001153678">
    <property type="component" value="Unassembled WGS sequence"/>
</dbReference>
<gene>
    <name evidence="4" type="ORF">FWILDA_LOCUS11253</name>
</gene>
<evidence type="ECO:0000313" key="5">
    <source>
        <dbReference type="Proteomes" id="UP001153678"/>
    </source>
</evidence>
<dbReference type="GO" id="GO:0016787">
    <property type="term" value="F:hydrolase activity"/>
    <property type="evidence" value="ECO:0007669"/>
    <property type="project" value="UniProtKB-KW"/>
</dbReference>
<dbReference type="PANTHER" id="PTHR10340:SF57">
    <property type="entry name" value="METALLOPHOS DOMAIN-CONTAINING PROTEIN"/>
    <property type="match status" value="1"/>
</dbReference>
<keyword evidence="1" id="KW-0378">Hydrolase</keyword>
<name>A0A9W4WSJ7_9GLOM</name>
<evidence type="ECO:0000256" key="2">
    <source>
        <dbReference type="ARBA" id="ARBA00023180"/>
    </source>
</evidence>
<reference evidence="4" key="1">
    <citation type="submission" date="2022-08" db="EMBL/GenBank/DDBJ databases">
        <authorList>
            <person name="Kallberg Y."/>
            <person name="Tangrot J."/>
            <person name="Rosling A."/>
        </authorList>
    </citation>
    <scope>NUCLEOTIDE SEQUENCE</scope>
    <source>
        <strain evidence="4">Wild A</strain>
    </source>
</reference>
<keyword evidence="5" id="KW-1185">Reference proteome</keyword>
<proteinExistence type="predicted"/>
<dbReference type="AlphaFoldDB" id="A0A9W4WSJ7"/>
<dbReference type="OrthoDB" id="282973at2759"/>
<sequence>MNKKTKQIINHYTYYADIEEANRNDQPEWKLLYDAKSLYKLQDLEPQSWHDLSERLLTDESEYQTFKRVASRNQALNKYGSCQALESQQQCKKRIICKLRSTFSGHGPYSSYELCKKQMWIPHLPEDWFLTATLGKKVNVLVDMDRFEEEGYDKSVNDDSESDGITLEGLPRTIVRLILELVLGGDDAICR</sequence>
<evidence type="ECO:0000313" key="4">
    <source>
        <dbReference type="EMBL" id="CAI2183787.1"/>
    </source>
</evidence>
<accession>A0A9W4WSJ7</accession>
<evidence type="ECO:0000259" key="3">
    <source>
        <dbReference type="Pfam" id="PF19272"/>
    </source>
</evidence>
<dbReference type="PANTHER" id="PTHR10340">
    <property type="entry name" value="SPHINGOMYELIN PHOSPHODIESTERASE"/>
    <property type="match status" value="1"/>
</dbReference>
<organism evidence="4 5">
    <name type="scientific">Funneliformis geosporum</name>
    <dbReference type="NCBI Taxonomy" id="1117311"/>
    <lineage>
        <taxon>Eukaryota</taxon>
        <taxon>Fungi</taxon>
        <taxon>Fungi incertae sedis</taxon>
        <taxon>Mucoromycota</taxon>
        <taxon>Glomeromycotina</taxon>
        <taxon>Glomeromycetes</taxon>
        <taxon>Glomerales</taxon>
        <taxon>Glomeraceae</taxon>
        <taxon>Funneliformis</taxon>
    </lineage>
</organism>
<protein>
    <submittedName>
        <fullName evidence="4">13044_t:CDS:1</fullName>
    </submittedName>
</protein>
<keyword evidence="2" id="KW-0325">Glycoprotein</keyword>
<evidence type="ECO:0000256" key="1">
    <source>
        <dbReference type="ARBA" id="ARBA00022801"/>
    </source>
</evidence>
<feature type="domain" description="Sphingomyelin phosphodiesterase C-terminal" evidence="3">
    <location>
        <begin position="4"/>
        <end position="101"/>
    </location>
</feature>
<dbReference type="Pfam" id="PF19272">
    <property type="entry name" value="ASMase_C"/>
    <property type="match status" value="1"/>
</dbReference>
<comment type="caution">
    <text evidence="4">The sequence shown here is derived from an EMBL/GenBank/DDBJ whole genome shotgun (WGS) entry which is preliminary data.</text>
</comment>
<dbReference type="InterPro" id="IPR045473">
    <property type="entry name" value="ASM_C"/>
</dbReference>
<dbReference type="EMBL" id="CAMKVN010003133">
    <property type="protein sequence ID" value="CAI2183787.1"/>
    <property type="molecule type" value="Genomic_DNA"/>
</dbReference>